<evidence type="ECO:0000313" key="3">
    <source>
        <dbReference type="Proteomes" id="UP000235786"/>
    </source>
</evidence>
<feature type="non-terminal residue" evidence="2">
    <location>
        <position position="262"/>
    </location>
</feature>
<feature type="transmembrane region" description="Helical" evidence="1">
    <location>
        <begin position="15"/>
        <end position="38"/>
    </location>
</feature>
<organism evidence="2 3">
    <name type="scientific">Hyaloscypha variabilis (strain UAMH 11265 / GT02V1 / F)</name>
    <name type="common">Meliniomyces variabilis</name>
    <dbReference type="NCBI Taxonomy" id="1149755"/>
    <lineage>
        <taxon>Eukaryota</taxon>
        <taxon>Fungi</taxon>
        <taxon>Dikarya</taxon>
        <taxon>Ascomycota</taxon>
        <taxon>Pezizomycotina</taxon>
        <taxon>Leotiomycetes</taxon>
        <taxon>Helotiales</taxon>
        <taxon>Hyaloscyphaceae</taxon>
        <taxon>Hyaloscypha</taxon>
        <taxon>Hyaloscypha variabilis</taxon>
    </lineage>
</organism>
<proteinExistence type="predicted"/>
<feature type="transmembrane region" description="Helical" evidence="1">
    <location>
        <begin position="77"/>
        <end position="99"/>
    </location>
</feature>
<feature type="transmembrane region" description="Helical" evidence="1">
    <location>
        <begin position="153"/>
        <end position="178"/>
    </location>
</feature>
<gene>
    <name evidence="2" type="ORF">L207DRAFT_475912</name>
</gene>
<keyword evidence="1" id="KW-0812">Transmembrane</keyword>
<reference evidence="2 3" key="1">
    <citation type="submission" date="2016-04" db="EMBL/GenBank/DDBJ databases">
        <title>A degradative enzymes factory behind the ericoid mycorrhizal symbiosis.</title>
        <authorList>
            <consortium name="DOE Joint Genome Institute"/>
            <person name="Martino E."/>
            <person name="Morin E."/>
            <person name="Grelet G."/>
            <person name="Kuo A."/>
            <person name="Kohler A."/>
            <person name="Daghino S."/>
            <person name="Barry K."/>
            <person name="Choi C."/>
            <person name="Cichocki N."/>
            <person name="Clum A."/>
            <person name="Copeland A."/>
            <person name="Hainaut M."/>
            <person name="Haridas S."/>
            <person name="Labutti K."/>
            <person name="Lindquist E."/>
            <person name="Lipzen A."/>
            <person name="Khouja H.-R."/>
            <person name="Murat C."/>
            <person name="Ohm R."/>
            <person name="Olson A."/>
            <person name="Spatafora J."/>
            <person name="Veneault-Fourrey C."/>
            <person name="Henrissat B."/>
            <person name="Grigoriev I."/>
            <person name="Martin F."/>
            <person name="Perotto S."/>
        </authorList>
    </citation>
    <scope>NUCLEOTIDE SEQUENCE [LARGE SCALE GENOMIC DNA]</scope>
    <source>
        <strain evidence="2 3">F</strain>
    </source>
</reference>
<evidence type="ECO:0000256" key="1">
    <source>
        <dbReference type="SAM" id="Phobius"/>
    </source>
</evidence>
<dbReference type="EMBL" id="KZ613981">
    <property type="protein sequence ID" value="PMD28882.1"/>
    <property type="molecule type" value="Genomic_DNA"/>
</dbReference>
<accession>A0A2J6QRJ5</accession>
<protein>
    <submittedName>
        <fullName evidence="2">Uncharacterized protein</fullName>
    </submittedName>
</protein>
<dbReference type="OrthoDB" id="5306317at2759"/>
<keyword evidence="1" id="KW-0472">Membrane</keyword>
<keyword evidence="1" id="KW-1133">Transmembrane helix</keyword>
<name>A0A2J6QRJ5_HYAVF</name>
<feature type="transmembrane region" description="Helical" evidence="1">
    <location>
        <begin position="111"/>
        <end position="133"/>
    </location>
</feature>
<keyword evidence="3" id="KW-1185">Reference proteome</keyword>
<sequence>MSDAAATVKPVYFELSWSILSSIGMINVLYGLLIVGITSLNPISAVPIVVSTAGALANGLCYYSAYGHYSPIPTVVAGVFADAFWLVQEAGVSFYSYQILTRVLAHRERKLFLGCFWTMITIIVCIRLMILSSRVLDNLNSTSTYQYRIDHLHIGYFTSIAIIESISSAFLLRIFLAAKRTSLEVRSKGNLFQHLVRSTEIRVASLGLVGITRAITYTFQTTAQSAESVANEVDRFAYTLECMFPILLMIDILASRMLGGNQ</sequence>
<feature type="transmembrane region" description="Helical" evidence="1">
    <location>
        <begin position="45"/>
        <end position="65"/>
    </location>
</feature>
<dbReference type="AlphaFoldDB" id="A0A2J6QRJ5"/>
<evidence type="ECO:0000313" key="2">
    <source>
        <dbReference type="EMBL" id="PMD28882.1"/>
    </source>
</evidence>
<dbReference type="Proteomes" id="UP000235786">
    <property type="component" value="Unassembled WGS sequence"/>
</dbReference>